<organism evidence="1 2">
    <name type="scientific">Candidatus Amunia macphersoniae</name>
    <dbReference type="NCBI Taxonomy" id="3127014"/>
    <lineage>
        <taxon>Bacteria</taxon>
        <taxon>Bacillati</taxon>
        <taxon>Candidatus Dormiibacterota</taxon>
        <taxon>Candidatus Dormibacteria</taxon>
        <taxon>Candidatus Aeolococcales</taxon>
        <taxon>Candidatus Aeolococcaceae</taxon>
        <taxon>Candidatus Amunia</taxon>
    </lineage>
</organism>
<evidence type="ECO:0000313" key="1">
    <source>
        <dbReference type="EMBL" id="MBJ7608764.1"/>
    </source>
</evidence>
<proteinExistence type="predicted"/>
<dbReference type="SUPFAM" id="SSF52172">
    <property type="entry name" value="CheY-like"/>
    <property type="match status" value="1"/>
</dbReference>
<name>A0A934KLP7_9BACT</name>
<comment type="caution">
    <text evidence="1">The sequence shown here is derived from an EMBL/GenBank/DDBJ whole genome shotgun (WGS) entry which is preliminary data.</text>
</comment>
<dbReference type="AlphaFoldDB" id="A0A934KLP7"/>
<evidence type="ECO:0008006" key="3">
    <source>
        <dbReference type="Google" id="ProtNLM"/>
    </source>
</evidence>
<sequence>MRANVEVLIVEDDAQTLEELRVHFTRKRFHPLATRSAAHAVQALRNNAESTRPVLAIVDWDLSKAPDQSLTSRDVLGMLGRELADCLTVVYSANIDSFRVRSEIYRAHPRAWLHDKRDGEQSLMERVDRMLDQTVADLTVKEGSVVIHLPTLAEHHHREAVRLLVHHPEIVTFHSDTATKAVRRFGEWLTRQGSSMAVVSHGNRKYRLGPRA</sequence>
<protein>
    <recommendedName>
        <fullName evidence="3">Response regulatory domain-containing protein</fullName>
    </recommendedName>
</protein>
<dbReference type="EMBL" id="JAEKNN010000024">
    <property type="protein sequence ID" value="MBJ7608764.1"/>
    <property type="molecule type" value="Genomic_DNA"/>
</dbReference>
<dbReference type="Gene3D" id="3.40.50.2300">
    <property type="match status" value="1"/>
</dbReference>
<dbReference type="Proteomes" id="UP000614410">
    <property type="component" value="Unassembled WGS sequence"/>
</dbReference>
<accession>A0A934KLP7</accession>
<reference evidence="1 2" key="1">
    <citation type="submission" date="2020-10" db="EMBL/GenBank/DDBJ databases">
        <title>Ca. Dormibacterota MAGs.</title>
        <authorList>
            <person name="Montgomery K."/>
        </authorList>
    </citation>
    <scope>NUCLEOTIDE SEQUENCE [LARGE SCALE GENOMIC DNA]</scope>
    <source>
        <strain evidence="1">Mitchell_Peninsula_5</strain>
    </source>
</reference>
<dbReference type="InterPro" id="IPR011006">
    <property type="entry name" value="CheY-like_superfamily"/>
</dbReference>
<evidence type="ECO:0000313" key="2">
    <source>
        <dbReference type="Proteomes" id="UP000614410"/>
    </source>
</evidence>
<gene>
    <name evidence="1" type="ORF">JF887_04950</name>
</gene>